<organism evidence="2 3">
    <name type="scientific">Novispirillum itersonii</name>
    <name type="common">Aquaspirillum itersonii</name>
    <dbReference type="NCBI Taxonomy" id="189"/>
    <lineage>
        <taxon>Bacteria</taxon>
        <taxon>Pseudomonadati</taxon>
        <taxon>Pseudomonadota</taxon>
        <taxon>Alphaproteobacteria</taxon>
        <taxon>Rhodospirillales</taxon>
        <taxon>Novispirillaceae</taxon>
        <taxon>Novispirillum</taxon>
    </lineage>
</organism>
<feature type="region of interest" description="Disordered" evidence="1">
    <location>
        <begin position="91"/>
        <end position="136"/>
    </location>
</feature>
<evidence type="ECO:0000313" key="3">
    <source>
        <dbReference type="Proteomes" id="UP000544872"/>
    </source>
</evidence>
<keyword evidence="3" id="KW-1185">Reference proteome</keyword>
<name>A0A7W9ZI32_NOVIT</name>
<evidence type="ECO:0000256" key="1">
    <source>
        <dbReference type="SAM" id="MobiDB-lite"/>
    </source>
</evidence>
<evidence type="ECO:0000313" key="2">
    <source>
        <dbReference type="EMBL" id="MBB6211453.1"/>
    </source>
</evidence>
<dbReference type="Proteomes" id="UP000544872">
    <property type="component" value="Unassembled WGS sequence"/>
</dbReference>
<proteinExistence type="predicted"/>
<sequence>MGSPVLLAASIDFAFSPMEDRMLVRCLDQAGAAHHLWLTRRLCRAFLQQFGALLAMTAQAAGVPDEQRQAMVLFEHLDALNDQAALARDQEASAQMAAASQSAPTEGGAVSASAPPPPAEEGAAADPLGTEPLPAAPVVPGPGTVLMNRIDVTPQEGRFDLRLFGGEACAVMLPLTRADAHRLLAVLLRTATQADWGLDGEVGWVGDGNRMMQGQDSTTVRRH</sequence>
<comment type="caution">
    <text evidence="2">The sequence shown here is derived from an EMBL/GenBank/DDBJ whole genome shotgun (WGS) entry which is preliminary data.</text>
</comment>
<reference evidence="2 3" key="1">
    <citation type="submission" date="2020-08" db="EMBL/GenBank/DDBJ databases">
        <title>Genomic Encyclopedia of Type Strains, Phase IV (KMG-IV): sequencing the most valuable type-strain genomes for metagenomic binning, comparative biology and taxonomic classification.</title>
        <authorList>
            <person name="Goeker M."/>
        </authorList>
    </citation>
    <scope>NUCLEOTIDE SEQUENCE [LARGE SCALE GENOMIC DNA]</scope>
    <source>
        <strain evidence="2 3">DSM 11590</strain>
    </source>
</reference>
<accession>A0A7W9ZI32</accession>
<feature type="compositionally biased region" description="Low complexity" evidence="1">
    <location>
        <begin position="92"/>
        <end position="113"/>
    </location>
</feature>
<dbReference type="EMBL" id="JACIIX010000011">
    <property type="protein sequence ID" value="MBB6211453.1"/>
    <property type="molecule type" value="Genomic_DNA"/>
</dbReference>
<dbReference type="RefSeq" id="WP_184264264.1">
    <property type="nucleotide sequence ID" value="NZ_JACIIX010000011.1"/>
</dbReference>
<dbReference type="AlphaFoldDB" id="A0A7W9ZI32"/>
<gene>
    <name evidence="2" type="ORF">FHS48_002892</name>
</gene>
<protein>
    <submittedName>
        <fullName evidence="2">Uncharacterized protein</fullName>
    </submittedName>
</protein>